<keyword evidence="2" id="KW-1185">Reference proteome</keyword>
<organism evidence="1 2">
    <name type="scientific">Anisodus acutangulus</name>
    <dbReference type="NCBI Taxonomy" id="402998"/>
    <lineage>
        <taxon>Eukaryota</taxon>
        <taxon>Viridiplantae</taxon>
        <taxon>Streptophyta</taxon>
        <taxon>Embryophyta</taxon>
        <taxon>Tracheophyta</taxon>
        <taxon>Spermatophyta</taxon>
        <taxon>Magnoliopsida</taxon>
        <taxon>eudicotyledons</taxon>
        <taxon>Gunneridae</taxon>
        <taxon>Pentapetalae</taxon>
        <taxon>asterids</taxon>
        <taxon>lamiids</taxon>
        <taxon>Solanales</taxon>
        <taxon>Solanaceae</taxon>
        <taxon>Solanoideae</taxon>
        <taxon>Hyoscyameae</taxon>
        <taxon>Anisodus</taxon>
    </lineage>
</organism>
<reference evidence="2" key="1">
    <citation type="journal article" date="2023" name="Proc. Natl. Acad. Sci. U.S.A.">
        <title>Genomic and structural basis for evolution of tropane alkaloid biosynthesis.</title>
        <authorList>
            <person name="Wanga Y.-J."/>
            <person name="Taina T."/>
            <person name="Yua J.-Y."/>
            <person name="Lia J."/>
            <person name="Xua B."/>
            <person name="Chenc J."/>
            <person name="D'Auriad J.C."/>
            <person name="Huanga J.-P."/>
            <person name="Huanga S.-X."/>
        </authorList>
    </citation>
    <scope>NUCLEOTIDE SEQUENCE [LARGE SCALE GENOMIC DNA]</scope>
    <source>
        <strain evidence="2">cv. KIB-2019</strain>
    </source>
</reference>
<accession>A0A9Q1RJX4</accession>
<dbReference type="EMBL" id="JAJAGQ010000006">
    <property type="protein sequence ID" value="KAJ8559950.1"/>
    <property type="molecule type" value="Genomic_DNA"/>
</dbReference>
<evidence type="ECO:0000313" key="2">
    <source>
        <dbReference type="Proteomes" id="UP001152561"/>
    </source>
</evidence>
<comment type="caution">
    <text evidence="1">The sequence shown here is derived from an EMBL/GenBank/DDBJ whole genome shotgun (WGS) entry which is preliminary data.</text>
</comment>
<dbReference type="Proteomes" id="UP001152561">
    <property type="component" value="Unassembled WGS sequence"/>
</dbReference>
<proteinExistence type="predicted"/>
<dbReference type="AlphaFoldDB" id="A0A9Q1RJX4"/>
<name>A0A9Q1RJX4_9SOLA</name>
<sequence>MLPNSISFSVSRLAPDYVLEVIAPVLQHYYQVNRGMCSGDQFSGSVQLINETMSNSPTCRVSSCLRGIEPTMSYARAPYSAQALQLDYAPEDYFQLILKSWKKKSPT</sequence>
<evidence type="ECO:0000313" key="1">
    <source>
        <dbReference type="EMBL" id="KAJ8559950.1"/>
    </source>
</evidence>
<gene>
    <name evidence="1" type="ORF">K7X08_004008</name>
</gene>
<protein>
    <submittedName>
        <fullName evidence="1">Uncharacterized protein</fullName>
    </submittedName>
</protein>